<dbReference type="EMBL" id="JBHSIM010000049">
    <property type="protein sequence ID" value="MFC4835299.1"/>
    <property type="molecule type" value="Genomic_DNA"/>
</dbReference>
<evidence type="ECO:0000313" key="2">
    <source>
        <dbReference type="EMBL" id="MFC4835299.1"/>
    </source>
</evidence>
<comment type="caution">
    <text evidence="2">The sequence shown here is derived from an EMBL/GenBank/DDBJ whole genome shotgun (WGS) entry which is preliminary data.</text>
</comment>
<protein>
    <submittedName>
        <fullName evidence="2">STAS/SEC14 domain-containing protein</fullName>
    </submittedName>
</protein>
<name>A0ABV9RP68_9PSEU</name>
<dbReference type="Gene3D" id="3.40.50.10600">
    <property type="entry name" value="SpoIIaa-like domains"/>
    <property type="match status" value="2"/>
</dbReference>
<feature type="compositionally biased region" description="Basic and acidic residues" evidence="1">
    <location>
        <begin position="264"/>
        <end position="274"/>
    </location>
</feature>
<dbReference type="InterPro" id="IPR038396">
    <property type="entry name" value="SpoIIAA-like_sf"/>
</dbReference>
<keyword evidence="3" id="KW-1185">Reference proteome</keyword>
<dbReference type="Pfam" id="PF11964">
    <property type="entry name" value="SpoIIAA-like"/>
    <property type="match status" value="2"/>
</dbReference>
<proteinExistence type="predicted"/>
<gene>
    <name evidence="2" type="ORF">ACFPEL_23015</name>
</gene>
<sequence>MIEKLSDVPPEIDGVRAGGLLTRQEYDAVVLPLLQEAERADRRLRVLCQIDDDYAGVTPAALWEDLRLGARAIGRFAAFAVVTDLVWMRVACRVAAFAVPYPLRVFGTRQRDEAVAWLLGLHEGPRIHTRTYPGTGVVVVEVDRALRTEDIDALAAAVDDELRSVRELRGLVVHAPRVPGWANLPALWHHLGFVAGHEYRLRRLALAVDGVLPAAGAAVADVALHPEVRRFPYDDLDVAIGWAAAEDEVVPAAGDARSGAEIPGPRDHRANVRP</sequence>
<dbReference type="RefSeq" id="WP_274187003.1">
    <property type="nucleotide sequence ID" value="NZ_BAABHN010000049.1"/>
</dbReference>
<accession>A0ABV9RP68</accession>
<organism evidence="2 3">
    <name type="scientific">Actinomycetospora chibensis</name>
    <dbReference type="NCBI Taxonomy" id="663606"/>
    <lineage>
        <taxon>Bacteria</taxon>
        <taxon>Bacillati</taxon>
        <taxon>Actinomycetota</taxon>
        <taxon>Actinomycetes</taxon>
        <taxon>Pseudonocardiales</taxon>
        <taxon>Pseudonocardiaceae</taxon>
        <taxon>Actinomycetospora</taxon>
    </lineage>
</organism>
<dbReference type="Proteomes" id="UP001595909">
    <property type="component" value="Unassembled WGS sequence"/>
</dbReference>
<dbReference type="InterPro" id="IPR036513">
    <property type="entry name" value="STAS_dom_sf"/>
</dbReference>
<dbReference type="SUPFAM" id="SSF52091">
    <property type="entry name" value="SpoIIaa-like"/>
    <property type="match status" value="2"/>
</dbReference>
<dbReference type="InterPro" id="IPR021866">
    <property type="entry name" value="SpoIIAA-like"/>
</dbReference>
<evidence type="ECO:0000256" key="1">
    <source>
        <dbReference type="SAM" id="MobiDB-lite"/>
    </source>
</evidence>
<feature type="region of interest" description="Disordered" evidence="1">
    <location>
        <begin position="253"/>
        <end position="274"/>
    </location>
</feature>
<reference evidence="3" key="1">
    <citation type="journal article" date="2019" name="Int. J. Syst. Evol. Microbiol.">
        <title>The Global Catalogue of Microorganisms (GCM) 10K type strain sequencing project: providing services to taxonomists for standard genome sequencing and annotation.</title>
        <authorList>
            <consortium name="The Broad Institute Genomics Platform"/>
            <consortium name="The Broad Institute Genome Sequencing Center for Infectious Disease"/>
            <person name="Wu L."/>
            <person name="Ma J."/>
        </authorList>
    </citation>
    <scope>NUCLEOTIDE SEQUENCE [LARGE SCALE GENOMIC DNA]</scope>
    <source>
        <strain evidence="3">CCUG 50347</strain>
    </source>
</reference>
<evidence type="ECO:0000313" key="3">
    <source>
        <dbReference type="Proteomes" id="UP001595909"/>
    </source>
</evidence>